<gene>
    <name evidence="1" type="primary">Fubp1</name>
    <name evidence="1" type="ORF">SNAT2548_LOCUS19515</name>
</gene>
<dbReference type="OrthoDB" id="441492at2759"/>
<sequence length="305" mass="32985">MGPKQLLDAIDRASRAGVGLESNVSEVSAAQRTQLWERLSCRCQALMLCLSPQQLCRALFGFHRARCHDEELLHSACEALLSEEGAVYDEPQNPEDLEDEFGVQKLGTHAVLSANDVAMLLKALSRFHYTKHPEVLDFLLQRAAATLEEATTSDVAQLLGAAARLGLGEQLASEALLEQLFGRARLGLFDKFTPAADATNLCAAAALLPKTEQGAQLLAEIAGHLRKAEKAAGLAPRDLVRRLQSLTAFDRKAGDSNDEFMTVQQRLGREGREEVCIAAAEAPGSKCSLAVLAIPIWVGFVGREV</sequence>
<keyword evidence="2" id="KW-1185">Reference proteome</keyword>
<reference evidence="1" key="1">
    <citation type="submission" date="2021-02" db="EMBL/GenBank/DDBJ databases">
        <authorList>
            <person name="Dougan E. K."/>
            <person name="Rhodes N."/>
            <person name="Thang M."/>
            <person name="Chan C."/>
        </authorList>
    </citation>
    <scope>NUCLEOTIDE SEQUENCE</scope>
</reference>
<comment type="caution">
    <text evidence="1">The sequence shown here is derived from an EMBL/GenBank/DDBJ whole genome shotgun (WGS) entry which is preliminary data.</text>
</comment>
<evidence type="ECO:0000313" key="2">
    <source>
        <dbReference type="Proteomes" id="UP000604046"/>
    </source>
</evidence>
<name>A0A812QAC2_9DINO</name>
<evidence type="ECO:0000313" key="1">
    <source>
        <dbReference type="EMBL" id="CAE7362111.1"/>
    </source>
</evidence>
<accession>A0A812QAC2</accession>
<dbReference type="EMBL" id="CAJNDS010002180">
    <property type="protein sequence ID" value="CAE7362111.1"/>
    <property type="molecule type" value="Genomic_DNA"/>
</dbReference>
<proteinExistence type="predicted"/>
<dbReference type="AlphaFoldDB" id="A0A812QAC2"/>
<organism evidence="1 2">
    <name type="scientific">Symbiodinium natans</name>
    <dbReference type="NCBI Taxonomy" id="878477"/>
    <lineage>
        <taxon>Eukaryota</taxon>
        <taxon>Sar</taxon>
        <taxon>Alveolata</taxon>
        <taxon>Dinophyceae</taxon>
        <taxon>Suessiales</taxon>
        <taxon>Symbiodiniaceae</taxon>
        <taxon>Symbiodinium</taxon>
    </lineage>
</organism>
<dbReference type="Proteomes" id="UP000604046">
    <property type="component" value="Unassembled WGS sequence"/>
</dbReference>
<protein>
    <submittedName>
        <fullName evidence="1">Fubp1 protein</fullName>
    </submittedName>
</protein>